<evidence type="ECO:0000256" key="1">
    <source>
        <dbReference type="ARBA" id="ARBA00023295"/>
    </source>
</evidence>
<keyword evidence="2" id="KW-0624">Polysaccharide degradation</keyword>
<dbReference type="Pfam" id="PF03422">
    <property type="entry name" value="CBM_6"/>
    <property type="match status" value="1"/>
</dbReference>
<gene>
    <name evidence="5" type="ORF">ACFQ1S_18695</name>
</gene>
<dbReference type="Proteomes" id="UP001597045">
    <property type="component" value="Unassembled WGS sequence"/>
</dbReference>
<dbReference type="Gene3D" id="2.60.120.260">
    <property type="entry name" value="Galactose-binding domain-like"/>
    <property type="match status" value="1"/>
</dbReference>
<keyword evidence="1" id="KW-0378">Hydrolase</keyword>
<dbReference type="InterPro" id="IPR013783">
    <property type="entry name" value="Ig-like_fold"/>
</dbReference>
<dbReference type="SUPFAM" id="SSF49265">
    <property type="entry name" value="Fibronectin type III"/>
    <property type="match status" value="1"/>
</dbReference>
<feature type="signal peptide" evidence="3">
    <location>
        <begin position="1"/>
        <end position="29"/>
    </location>
</feature>
<dbReference type="Gene3D" id="2.60.40.10">
    <property type="entry name" value="Immunoglobulins"/>
    <property type="match status" value="1"/>
</dbReference>
<feature type="chain" id="PRO_5045929294" evidence="3">
    <location>
        <begin position="30"/>
        <end position="249"/>
    </location>
</feature>
<name>A0ABW3MAY0_9PSEU</name>
<dbReference type="EMBL" id="JBHTIS010001066">
    <property type="protein sequence ID" value="MFD1047426.1"/>
    <property type="molecule type" value="Genomic_DNA"/>
</dbReference>
<organism evidence="5 6">
    <name type="scientific">Kibdelosporangium lantanae</name>
    <dbReference type="NCBI Taxonomy" id="1497396"/>
    <lineage>
        <taxon>Bacteria</taxon>
        <taxon>Bacillati</taxon>
        <taxon>Actinomycetota</taxon>
        <taxon>Actinomycetes</taxon>
        <taxon>Pseudonocardiales</taxon>
        <taxon>Pseudonocardiaceae</taxon>
        <taxon>Kibdelosporangium</taxon>
    </lineage>
</organism>
<reference evidence="6" key="1">
    <citation type="journal article" date="2019" name="Int. J. Syst. Evol. Microbiol.">
        <title>The Global Catalogue of Microorganisms (GCM) 10K type strain sequencing project: providing services to taxonomists for standard genome sequencing and annotation.</title>
        <authorList>
            <consortium name="The Broad Institute Genomics Platform"/>
            <consortium name="The Broad Institute Genome Sequencing Center for Infectious Disease"/>
            <person name="Wu L."/>
            <person name="Ma J."/>
        </authorList>
    </citation>
    <scope>NUCLEOTIDE SEQUENCE [LARGE SCALE GENOMIC DNA]</scope>
    <source>
        <strain evidence="6">JCM 31486</strain>
    </source>
</reference>
<dbReference type="InterPro" id="IPR008979">
    <property type="entry name" value="Galactose-bd-like_sf"/>
</dbReference>
<dbReference type="PROSITE" id="PS51175">
    <property type="entry name" value="CBM6"/>
    <property type="match status" value="1"/>
</dbReference>
<dbReference type="InterPro" id="IPR005084">
    <property type="entry name" value="CBM6"/>
</dbReference>
<dbReference type="SUPFAM" id="SSF49785">
    <property type="entry name" value="Galactose-binding domain-like"/>
    <property type="match status" value="1"/>
</dbReference>
<proteinExistence type="predicted"/>
<keyword evidence="1" id="KW-0326">Glycosidase</keyword>
<accession>A0ABW3MAY0</accession>
<dbReference type="CDD" id="cd00063">
    <property type="entry name" value="FN3"/>
    <property type="match status" value="1"/>
</dbReference>
<sequence length="249" mass="26493">MAHRPLWRAALPCALLIVAGVVSAPLAHAATDYEAEDATISQGAVNSDHPGFTGRGFVNYDNLVGSYVEWTIPNSSVSKADLVIRYANGADQSRNMDVTVNGTLVSGNQPYGGTGAWETWKTSTIRTELPAGNVKIRATAKTADGGPNVDRLTVSLVDSVPPSAPANLRSTGKTFNTTSLAWDAATDNVGVTGYDVYQHGQFMKSATGLSTTVEGLTPDTDYNMPGRPQDLLHTEQYLPILDGHPQVFE</sequence>
<evidence type="ECO:0000259" key="4">
    <source>
        <dbReference type="PROSITE" id="PS51175"/>
    </source>
</evidence>
<protein>
    <submittedName>
        <fullName evidence="5">Carbohydrate-binding protein</fullName>
    </submittedName>
</protein>
<dbReference type="InterPro" id="IPR003961">
    <property type="entry name" value="FN3_dom"/>
</dbReference>
<keyword evidence="3" id="KW-0732">Signal</keyword>
<evidence type="ECO:0000313" key="6">
    <source>
        <dbReference type="Proteomes" id="UP001597045"/>
    </source>
</evidence>
<keyword evidence="2" id="KW-0119">Carbohydrate metabolism</keyword>
<keyword evidence="6" id="KW-1185">Reference proteome</keyword>
<dbReference type="CDD" id="cd04082">
    <property type="entry name" value="CBM35_pectate_lyase-like"/>
    <property type="match status" value="1"/>
</dbReference>
<feature type="non-terminal residue" evidence="5">
    <location>
        <position position="249"/>
    </location>
</feature>
<evidence type="ECO:0000256" key="3">
    <source>
        <dbReference type="SAM" id="SignalP"/>
    </source>
</evidence>
<evidence type="ECO:0000256" key="2">
    <source>
        <dbReference type="ARBA" id="ARBA00023326"/>
    </source>
</evidence>
<dbReference type="InterPro" id="IPR036116">
    <property type="entry name" value="FN3_sf"/>
</dbReference>
<evidence type="ECO:0000313" key="5">
    <source>
        <dbReference type="EMBL" id="MFD1047426.1"/>
    </source>
</evidence>
<feature type="domain" description="CBM6" evidence="4">
    <location>
        <begin position="31"/>
        <end position="155"/>
    </location>
</feature>
<comment type="caution">
    <text evidence="5">The sequence shown here is derived from an EMBL/GenBank/DDBJ whole genome shotgun (WGS) entry which is preliminary data.</text>
</comment>